<reference evidence="1" key="1">
    <citation type="submission" date="2023-04" db="EMBL/GenBank/DDBJ databases">
        <title>A chromosome-level genome assembly of the parasitoid wasp Eretmocerus hayati.</title>
        <authorList>
            <person name="Zhong Y."/>
            <person name="Liu S."/>
            <person name="Liu Y."/>
        </authorList>
    </citation>
    <scope>NUCLEOTIDE SEQUENCE</scope>
    <source>
        <strain evidence="1">ZJU_SS_LIU_2023</strain>
    </source>
</reference>
<organism evidence="1 2">
    <name type="scientific">Eretmocerus hayati</name>
    <dbReference type="NCBI Taxonomy" id="131215"/>
    <lineage>
        <taxon>Eukaryota</taxon>
        <taxon>Metazoa</taxon>
        <taxon>Ecdysozoa</taxon>
        <taxon>Arthropoda</taxon>
        <taxon>Hexapoda</taxon>
        <taxon>Insecta</taxon>
        <taxon>Pterygota</taxon>
        <taxon>Neoptera</taxon>
        <taxon>Endopterygota</taxon>
        <taxon>Hymenoptera</taxon>
        <taxon>Apocrita</taxon>
        <taxon>Proctotrupomorpha</taxon>
        <taxon>Chalcidoidea</taxon>
        <taxon>Aphelinidae</taxon>
        <taxon>Aphelininae</taxon>
        <taxon>Eretmocerus</taxon>
    </lineage>
</organism>
<evidence type="ECO:0000313" key="2">
    <source>
        <dbReference type="Proteomes" id="UP001239111"/>
    </source>
</evidence>
<proteinExistence type="predicted"/>
<dbReference type="Proteomes" id="UP001239111">
    <property type="component" value="Chromosome 3"/>
</dbReference>
<keyword evidence="2" id="KW-1185">Reference proteome</keyword>
<protein>
    <submittedName>
        <fullName evidence="1">Uncharacterized protein</fullName>
    </submittedName>
</protein>
<gene>
    <name evidence="1" type="ORF">QAD02_003254</name>
</gene>
<accession>A0ACC2NL67</accession>
<name>A0ACC2NL67_9HYME</name>
<dbReference type="EMBL" id="CM056743">
    <property type="protein sequence ID" value="KAJ8671995.1"/>
    <property type="molecule type" value="Genomic_DNA"/>
</dbReference>
<comment type="caution">
    <text evidence="1">The sequence shown here is derived from an EMBL/GenBank/DDBJ whole genome shotgun (WGS) entry which is preliminary data.</text>
</comment>
<evidence type="ECO:0000313" key="1">
    <source>
        <dbReference type="EMBL" id="KAJ8671995.1"/>
    </source>
</evidence>
<sequence>MPKNNSRTTFQDKWLDEKFHPEYFWVRKAKSQYDATCYLCRRTFDFSNMGGPALNTHAEGKKHNRLVEDLKKNSKIQLAKSPVRQNAKPNSDVQPPDVETSEKRQVSVPSTSGSSMTFYVSKNDVIDAEIYWALDHVSNKSSLRSACNSSKLFPKMFKDSEIAKKFQMVKDKLSYSVTFGLGPYFRDELLEIVRLVDFLNVSFDESLNKIAQKGQMDIMFRFLLGDEVVTRYFSSTFLGHAKASDLLYAFKTEFAKHGIDIVNLMTQLSMDGPNVNKKFRRELCESLEVSQNSPGLIDTGTCILHIVNNSYKKGHAEVDWNVNDFLRVIYYLFKDFPTRRADFIHFTCTTLFALNFCFIRWLENAKVMQRALSMVDPLKTYVEAVEKNLPESNNFHKLKISDCETNGAFFDERSVPIAEKFDG</sequence>